<dbReference type="SUPFAM" id="SSF111369">
    <property type="entry name" value="HlyD-like secretion proteins"/>
    <property type="match status" value="1"/>
</dbReference>
<gene>
    <name evidence="5" type="ORF">LCGC14_1631560</name>
</gene>
<dbReference type="Gene3D" id="6.10.140.730">
    <property type="match status" value="1"/>
</dbReference>
<dbReference type="GO" id="GO:0015679">
    <property type="term" value="P:plasma membrane copper ion transport"/>
    <property type="evidence" value="ECO:0007669"/>
    <property type="project" value="TreeGrafter"/>
</dbReference>
<dbReference type="Gene3D" id="2.40.30.170">
    <property type="match status" value="1"/>
</dbReference>
<dbReference type="InterPro" id="IPR058790">
    <property type="entry name" value="BSH_CusB"/>
</dbReference>
<name>A0A0F9L277_9ZZZZ</name>
<accession>A0A0F9L277</accession>
<protein>
    <submittedName>
        <fullName evidence="5">Uncharacterized protein</fullName>
    </submittedName>
</protein>
<dbReference type="Gene3D" id="2.40.420.20">
    <property type="match status" value="1"/>
</dbReference>
<dbReference type="Pfam" id="PF25919">
    <property type="entry name" value="BSH_CusB"/>
    <property type="match status" value="1"/>
</dbReference>
<feature type="domain" description="CusB-like barrel-sandwich hybrid" evidence="3">
    <location>
        <begin position="124"/>
        <end position="254"/>
    </location>
</feature>
<evidence type="ECO:0000259" key="4">
    <source>
        <dbReference type="Pfam" id="PF25954"/>
    </source>
</evidence>
<dbReference type="GO" id="GO:0016020">
    <property type="term" value="C:membrane"/>
    <property type="evidence" value="ECO:0007669"/>
    <property type="project" value="InterPro"/>
</dbReference>
<comment type="caution">
    <text evidence="5">The sequence shown here is derived from an EMBL/GenBank/DDBJ whole genome shotgun (WGS) entry which is preliminary data.</text>
</comment>
<reference evidence="5" key="1">
    <citation type="journal article" date="2015" name="Nature">
        <title>Complex archaea that bridge the gap between prokaryotes and eukaryotes.</title>
        <authorList>
            <person name="Spang A."/>
            <person name="Saw J.H."/>
            <person name="Jorgensen S.L."/>
            <person name="Zaremba-Niedzwiedzka K."/>
            <person name="Martijn J."/>
            <person name="Lind A.E."/>
            <person name="van Eijk R."/>
            <person name="Schleper C."/>
            <person name="Guy L."/>
            <person name="Ettema T.J."/>
        </authorList>
    </citation>
    <scope>NUCLEOTIDE SEQUENCE</scope>
</reference>
<dbReference type="GO" id="GO:0022857">
    <property type="term" value="F:transmembrane transporter activity"/>
    <property type="evidence" value="ECO:0007669"/>
    <property type="project" value="InterPro"/>
</dbReference>
<dbReference type="GO" id="GO:0030288">
    <property type="term" value="C:outer membrane-bounded periplasmic space"/>
    <property type="evidence" value="ECO:0007669"/>
    <property type="project" value="TreeGrafter"/>
</dbReference>
<dbReference type="AlphaFoldDB" id="A0A0F9L277"/>
<sequence>MKNKKLITGVILILGLSLIAFFLLKTGSRSDQMDTSSVKGEQRKILYYKSPMQPGFISEKPGKDPMGMDLIPVYEGDEPLDSGIRIESATIQNIGVKTAVVTKRNLIREIRTVGRITYNEQKIAYINTKVDGWIEKLYVDYVGQNVKEGDRLLEIYSPDLVSTQEEFLLALEYNKMIEKSSNEKVRKRALSLLEASRRRLEYWDIPEVHIELLEKTGQVNKSLMIHSPVTGVVIEKTVLEGKFAKAGEDLYKIADLSRVWVYADIYEYELPWVKAGQEVEMSLSYLPGKVFMGKISYLYPYLESKTRTVKVRIEYDNPDGELKPDMYADVKINTSPRKSVLSVPKEAVILSGVRKVIIIDKGKGFFEPRDIQVGFETKDYYEVIDGIKEGENVVISSQFLIDSESRLSEAISKMLKTKKEKTTEK</sequence>
<evidence type="ECO:0000256" key="2">
    <source>
        <dbReference type="ARBA" id="ARBA00022448"/>
    </source>
</evidence>
<evidence type="ECO:0000313" key="5">
    <source>
        <dbReference type="EMBL" id="KKM21820.1"/>
    </source>
</evidence>
<organism evidence="5">
    <name type="scientific">marine sediment metagenome</name>
    <dbReference type="NCBI Taxonomy" id="412755"/>
    <lineage>
        <taxon>unclassified sequences</taxon>
        <taxon>metagenomes</taxon>
        <taxon>ecological metagenomes</taxon>
    </lineage>
</organism>
<dbReference type="InterPro" id="IPR051909">
    <property type="entry name" value="MFP_Cation_Efflux"/>
</dbReference>
<feature type="domain" description="CusB-like beta-barrel" evidence="4">
    <location>
        <begin position="258"/>
        <end position="334"/>
    </location>
</feature>
<keyword evidence="2" id="KW-0813">Transport</keyword>
<evidence type="ECO:0000256" key="1">
    <source>
        <dbReference type="ARBA" id="ARBA00009477"/>
    </source>
</evidence>
<dbReference type="Pfam" id="PF25954">
    <property type="entry name" value="Beta-barrel_RND_2"/>
    <property type="match status" value="1"/>
</dbReference>
<dbReference type="GO" id="GO:0060003">
    <property type="term" value="P:copper ion export"/>
    <property type="evidence" value="ECO:0007669"/>
    <property type="project" value="TreeGrafter"/>
</dbReference>
<dbReference type="InterPro" id="IPR058792">
    <property type="entry name" value="Beta-barrel_RND_2"/>
</dbReference>
<dbReference type="PANTHER" id="PTHR30097">
    <property type="entry name" value="CATION EFFLUX SYSTEM PROTEIN CUSB"/>
    <property type="match status" value="1"/>
</dbReference>
<dbReference type="InterPro" id="IPR006143">
    <property type="entry name" value="RND_pump_MFP"/>
</dbReference>
<dbReference type="FunFam" id="2.40.30.170:FF:000010">
    <property type="entry name" value="Efflux RND transporter periplasmic adaptor subunit"/>
    <property type="match status" value="1"/>
</dbReference>
<dbReference type="GO" id="GO:0046914">
    <property type="term" value="F:transition metal ion binding"/>
    <property type="evidence" value="ECO:0007669"/>
    <property type="project" value="TreeGrafter"/>
</dbReference>
<dbReference type="EMBL" id="LAZR01013469">
    <property type="protein sequence ID" value="KKM21820.1"/>
    <property type="molecule type" value="Genomic_DNA"/>
</dbReference>
<dbReference type="PANTHER" id="PTHR30097:SF15">
    <property type="entry name" value="CATION EFFLUX SYSTEM PROTEIN CUSB"/>
    <property type="match status" value="1"/>
</dbReference>
<dbReference type="NCBIfam" id="TIGR01730">
    <property type="entry name" value="RND_mfp"/>
    <property type="match status" value="1"/>
</dbReference>
<comment type="similarity">
    <text evidence="1">Belongs to the membrane fusion protein (MFP) (TC 8.A.1) family.</text>
</comment>
<proteinExistence type="inferred from homology"/>
<evidence type="ECO:0000259" key="3">
    <source>
        <dbReference type="Pfam" id="PF25919"/>
    </source>
</evidence>